<keyword evidence="1" id="KW-0489">Methyltransferase</keyword>
<dbReference type="Pfam" id="PF13489">
    <property type="entry name" value="Methyltransf_23"/>
    <property type="match status" value="1"/>
</dbReference>
<dbReference type="AlphaFoldDB" id="A0AA43ZH67"/>
<dbReference type="EMBL" id="JAANCM010000009">
    <property type="protein sequence ID" value="NHT77564.1"/>
    <property type="molecule type" value="Genomic_DNA"/>
</dbReference>
<keyword evidence="2" id="KW-1185">Reference proteome</keyword>
<dbReference type="Proteomes" id="UP001155840">
    <property type="component" value="Unassembled WGS sequence"/>
</dbReference>
<accession>A0AA43ZH67</accession>
<dbReference type="GO" id="GO:0032259">
    <property type="term" value="P:methylation"/>
    <property type="evidence" value="ECO:0007669"/>
    <property type="project" value="UniProtKB-KW"/>
</dbReference>
<dbReference type="Gene3D" id="3.40.50.150">
    <property type="entry name" value="Vaccinia Virus protein VP39"/>
    <property type="match status" value="1"/>
</dbReference>
<sequence length="331" mass="37881">MNPNNPYPHERAFALQKRVGKEGETFDHSTRATRPVFGPALVQCGNDIFCLYDGRARWVPNEDVLIAHQHFGPPQKVSADVISSSRFGPQLPTKSFPAALAEMTFSQFRQYLCRDLQGVGLEFGAGPRPMEVPALCRMRYADIFSPAEFAEKSTSMRGRSDPTKFVDIDFQDSMDEMATIEESSVDFIIASHVIEHVRSPLRALKKAFDCLKLGGTIILVVPDRNRTFDKNRKITSLDHHLADFYMPSRERDLEHYFEGSRIVEMFTGEALRARAMKRWADRVDTHMHTFTPESFQEIAEWARSQIGYGEYEIYEGALQTPSDEFYVRLHK</sequence>
<protein>
    <submittedName>
        <fullName evidence="1">Methyltransferase domain-containing protein</fullName>
    </submittedName>
</protein>
<evidence type="ECO:0000313" key="1">
    <source>
        <dbReference type="EMBL" id="NHT77564.1"/>
    </source>
</evidence>
<proteinExistence type="predicted"/>
<name>A0AA43ZH67_9HYPH</name>
<gene>
    <name evidence="1" type="ORF">G8E10_17765</name>
</gene>
<evidence type="ECO:0000313" key="2">
    <source>
        <dbReference type="Proteomes" id="UP001155840"/>
    </source>
</evidence>
<dbReference type="InterPro" id="IPR029063">
    <property type="entry name" value="SAM-dependent_MTases_sf"/>
</dbReference>
<dbReference type="RefSeq" id="WP_167130126.1">
    <property type="nucleotide sequence ID" value="NZ_JAANCM010000009.1"/>
</dbReference>
<dbReference type="GO" id="GO:0008168">
    <property type="term" value="F:methyltransferase activity"/>
    <property type="evidence" value="ECO:0007669"/>
    <property type="project" value="UniProtKB-KW"/>
</dbReference>
<organism evidence="1 2">
    <name type="scientific">Ferranicluibacter rubi</name>
    <dbReference type="NCBI Taxonomy" id="2715133"/>
    <lineage>
        <taxon>Bacteria</taxon>
        <taxon>Pseudomonadati</taxon>
        <taxon>Pseudomonadota</taxon>
        <taxon>Alphaproteobacteria</taxon>
        <taxon>Hyphomicrobiales</taxon>
        <taxon>Rhizobiaceae</taxon>
        <taxon>Ferranicluibacter</taxon>
    </lineage>
</organism>
<dbReference type="SUPFAM" id="SSF53335">
    <property type="entry name" value="S-adenosyl-L-methionine-dependent methyltransferases"/>
    <property type="match status" value="1"/>
</dbReference>
<keyword evidence="1" id="KW-0808">Transferase</keyword>
<reference evidence="1" key="1">
    <citation type="submission" date="2020-03" db="EMBL/GenBank/DDBJ databases">
        <title>Ferranicluibacter endophyticum gen. nov., sp. nov., a new genus isolated from Rubus ulmifolius Schott. stem.</title>
        <authorList>
            <person name="Roca-Couso R."/>
            <person name="Flores-Felix J.D."/>
            <person name="Igual J.M."/>
            <person name="Rivas R."/>
        </authorList>
    </citation>
    <scope>NUCLEOTIDE SEQUENCE</scope>
    <source>
        <strain evidence="1">CRRU44</strain>
    </source>
</reference>
<comment type="caution">
    <text evidence="1">The sequence shown here is derived from an EMBL/GenBank/DDBJ whole genome shotgun (WGS) entry which is preliminary data.</text>
</comment>